<name>Q7MS80_WOLSU</name>
<organism evidence="2">
    <name type="scientific">Wolinella succinogenes (strain ATCC 29543 / DSM 1740 / CCUG 13145 / JCM 31913 / LMG 7466 / NCTC 11488 / FDC 602W)</name>
    <name type="common">Vibrio succinogenes</name>
    <dbReference type="NCBI Taxonomy" id="273121"/>
    <lineage>
        <taxon>Bacteria</taxon>
        <taxon>Pseudomonadati</taxon>
        <taxon>Campylobacterota</taxon>
        <taxon>Epsilonproteobacteria</taxon>
        <taxon>Campylobacterales</taxon>
        <taxon>Helicobacteraceae</taxon>
        <taxon>Wolinella</taxon>
    </lineage>
</organism>
<keyword evidence="2" id="KW-1185">Reference proteome</keyword>
<dbReference type="eggNOG" id="ENOG50300ZX">
    <property type="taxonomic scope" value="Bacteria"/>
</dbReference>
<dbReference type="EMBL" id="BX571658">
    <property type="protein sequence ID" value="CAE09810.1"/>
    <property type="molecule type" value="Genomic_DNA"/>
</dbReference>
<dbReference type="KEGG" id="wsu:WS0682"/>
<dbReference type="HOGENOM" id="CLU_1271860_0_0_7"/>
<dbReference type="AlphaFoldDB" id="Q7MS80"/>
<accession>Q7MS80</accession>
<reference evidence="1 2" key="1">
    <citation type="journal article" date="2003" name="Proc. Natl. Acad. Sci. U.S.A.">
        <title>Complete genome sequence and analysis of Wolinella succinogenes.</title>
        <authorList>
            <person name="Baar C."/>
            <person name="Eppinger M."/>
            <person name="Raddatz G."/>
            <person name="Simon JM."/>
            <person name="Lanz C."/>
            <person name="Klimmek O."/>
            <person name="Nandakumar R."/>
            <person name="Gross R."/>
            <person name="Rosinus A."/>
            <person name="Keller H."/>
            <person name="Jagtap P."/>
            <person name="Linke B."/>
            <person name="Meyer F."/>
            <person name="Lederer H."/>
            <person name="Schuster S.C."/>
        </authorList>
    </citation>
    <scope>NUCLEOTIDE SEQUENCE [LARGE SCALE GENOMIC DNA]</scope>
    <source>
        <strain evidence="2">ATCC 29543 / DSM 1740 / CCUG 13145 / JCM 31913 / LMG 7466 / NCTC 11488 / FDC 602W</strain>
    </source>
</reference>
<evidence type="ECO:0000313" key="1">
    <source>
        <dbReference type="EMBL" id="CAE09810.1"/>
    </source>
</evidence>
<sequence>MFFQQSLRELREEREENLTDSLLERLQKGGIELSWLDWLLGERSIFIWLPKGELWSVLVHEAILNDSTFHRQGAPCYHFTPCEEIKRVASDIELSRRYLASLPGENRFDFKTISGRSELRFFRDKPLEPCPLCLEAYRGGGGGQKPLDFNEVHGKNLRKFYGKEREREWNRLASELIKIRHHTCDICQKSHPKESLHVHWREDGRVEIVCKNCERRI</sequence>
<dbReference type="Proteomes" id="UP000000422">
    <property type="component" value="Chromosome"/>
</dbReference>
<dbReference type="STRING" id="273121.WS0682"/>
<protein>
    <submittedName>
        <fullName evidence="1">Uncharacterized protein</fullName>
    </submittedName>
</protein>
<gene>
    <name evidence="1" type="ordered locus">WS0682</name>
</gene>
<proteinExistence type="predicted"/>
<dbReference type="RefSeq" id="WP_011138610.1">
    <property type="nucleotide sequence ID" value="NC_005090.1"/>
</dbReference>
<evidence type="ECO:0000313" key="2">
    <source>
        <dbReference type="Proteomes" id="UP000000422"/>
    </source>
</evidence>